<dbReference type="AlphaFoldDB" id="A0A1I0SR53"/>
<dbReference type="Proteomes" id="UP000501237">
    <property type="component" value="Chromosome"/>
</dbReference>
<reference evidence="4 10" key="1">
    <citation type="submission" date="2019-12" db="EMBL/GenBank/DDBJ databases">
        <title>complete genome sequences of Pseudomonas otitidis str. WP8-S17-CRE-03 isolated from wastewater treatment plant effluent.</title>
        <authorList>
            <person name="Sekizuka T."/>
            <person name="Itokawa K."/>
            <person name="Yatsu K."/>
            <person name="Inamine Y."/>
            <person name="Kuroda M."/>
        </authorList>
    </citation>
    <scope>NUCLEOTIDE SEQUENCE [LARGE SCALE GENOMIC DNA]</scope>
    <source>
        <strain evidence="4 10">WP8-S17-CRE-03</strain>
    </source>
</reference>
<protein>
    <recommendedName>
        <fullName evidence="1 2">Protein ApaG</fullName>
    </recommendedName>
</protein>
<evidence type="ECO:0000313" key="8">
    <source>
        <dbReference type="Proteomes" id="UP000461288"/>
    </source>
</evidence>
<dbReference type="Gene3D" id="2.60.40.1470">
    <property type="entry name" value="ApaG domain"/>
    <property type="match status" value="1"/>
</dbReference>
<evidence type="ECO:0000313" key="10">
    <source>
        <dbReference type="Proteomes" id="UP000515591"/>
    </source>
</evidence>
<dbReference type="Proteomes" id="UP000461288">
    <property type="component" value="Unassembled WGS sequence"/>
</dbReference>
<keyword evidence="11" id="KW-1185">Reference proteome</keyword>
<evidence type="ECO:0000313" key="11">
    <source>
        <dbReference type="Proteomes" id="UP001273935"/>
    </source>
</evidence>
<dbReference type="InterPro" id="IPR023065">
    <property type="entry name" value="Uncharacterised_ApaG"/>
</dbReference>
<dbReference type="HAMAP" id="MF_00791">
    <property type="entry name" value="ApaG"/>
    <property type="match status" value="1"/>
</dbReference>
<dbReference type="PANTHER" id="PTHR14289:SF16">
    <property type="entry name" value="POLYMERASE DELTA-INTERACTING PROTEIN 2"/>
    <property type="match status" value="1"/>
</dbReference>
<organism evidence="7 8">
    <name type="scientific">Metapseudomonas otitidis</name>
    <dbReference type="NCBI Taxonomy" id="319939"/>
    <lineage>
        <taxon>Bacteria</taxon>
        <taxon>Pseudomonadati</taxon>
        <taxon>Pseudomonadota</taxon>
        <taxon>Gammaproteobacteria</taxon>
        <taxon>Pseudomonadales</taxon>
        <taxon>Pseudomonadaceae</taxon>
        <taxon>Metapseudomonas</taxon>
    </lineage>
</organism>
<evidence type="ECO:0000313" key="4">
    <source>
        <dbReference type="EMBL" id="BBT14554.1"/>
    </source>
</evidence>
<evidence type="ECO:0000313" key="9">
    <source>
        <dbReference type="Proteomes" id="UP000501237"/>
    </source>
</evidence>
<evidence type="ECO:0000313" key="5">
    <source>
        <dbReference type="EMBL" id="BCA26628.1"/>
    </source>
</evidence>
<dbReference type="RefSeq" id="WP_044405679.1">
    <property type="nucleotide sequence ID" value="NZ_AP022213.1"/>
</dbReference>
<reference evidence="5 9" key="3">
    <citation type="journal article" date="2020" name="Microbiol. Resour. Announc.">
        <title>Complete genome sequence of Pseudomonas otitidis strain MrB4, isolated from Lake Biwa in Japan.</title>
        <authorList>
            <person name="Miyazaki K."/>
            <person name="Hase E."/>
            <person name="Maruya T."/>
        </authorList>
    </citation>
    <scope>NUCLEOTIDE SEQUENCE [LARGE SCALE GENOMIC DNA]</scope>
    <source>
        <strain evidence="5 9">MrB4</strain>
    </source>
</reference>
<dbReference type="Proteomes" id="UP001273935">
    <property type="component" value="Unassembled WGS sequence"/>
</dbReference>
<name>A0A1I0SR53_9GAMM</name>
<dbReference type="EMBL" id="JAWJUL010000086">
    <property type="protein sequence ID" value="MDV3441723.1"/>
    <property type="molecule type" value="Genomic_DNA"/>
</dbReference>
<dbReference type="EMBL" id="AP022642">
    <property type="protein sequence ID" value="BCA26628.1"/>
    <property type="molecule type" value="Genomic_DNA"/>
</dbReference>
<dbReference type="GeneID" id="57395816"/>
<proteinExistence type="inferred from homology"/>
<dbReference type="KEGG" id="poj:PtoMrB4_06050"/>
<evidence type="ECO:0000259" key="3">
    <source>
        <dbReference type="PROSITE" id="PS51087"/>
    </source>
</evidence>
<dbReference type="Pfam" id="PF04379">
    <property type="entry name" value="DUF525"/>
    <property type="match status" value="1"/>
</dbReference>
<dbReference type="InterPro" id="IPR036767">
    <property type="entry name" value="ApaG_sf"/>
</dbReference>
<dbReference type="GO" id="GO:0070987">
    <property type="term" value="P:error-free translesion synthesis"/>
    <property type="evidence" value="ECO:0007669"/>
    <property type="project" value="TreeGrafter"/>
</dbReference>
<evidence type="ECO:0000313" key="7">
    <source>
        <dbReference type="EMBL" id="MWK54626.1"/>
    </source>
</evidence>
<dbReference type="SUPFAM" id="SSF110069">
    <property type="entry name" value="ApaG-like"/>
    <property type="match status" value="1"/>
</dbReference>
<evidence type="ECO:0000313" key="6">
    <source>
        <dbReference type="EMBL" id="MDV3441723.1"/>
    </source>
</evidence>
<dbReference type="Proteomes" id="UP000515591">
    <property type="component" value="Chromosome"/>
</dbReference>
<dbReference type="STRING" id="319939.SAMN05216263_101484"/>
<dbReference type="PROSITE" id="PS51087">
    <property type="entry name" value="APAG"/>
    <property type="match status" value="1"/>
</dbReference>
<dbReference type="PANTHER" id="PTHR14289">
    <property type="entry name" value="F-BOX ONLY PROTEIN 3"/>
    <property type="match status" value="1"/>
</dbReference>
<sequence length="126" mass="13715">MSEPRYQIDVSVTTRYLPEQSQPDDSRYAFSYTITIANSGDVAARLISRHWVITDGDGQVQEVRGAGVVGQQPLIEPGAQHVYTSGTVMTTRVGAMQGSYQMLAEDGHHFDAPIAPFRLAVPGALH</sequence>
<evidence type="ECO:0000256" key="1">
    <source>
        <dbReference type="ARBA" id="ARBA00017693"/>
    </source>
</evidence>
<feature type="domain" description="ApaG" evidence="3">
    <location>
        <begin position="2"/>
        <end position="126"/>
    </location>
</feature>
<gene>
    <name evidence="2 7" type="primary">apaG</name>
    <name evidence="7" type="ORF">GO594_01430</name>
    <name evidence="5" type="ORF">PtoMrB4_06050</name>
    <name evidence="6" type="ORF">R0G64_20090</name>
    <name evidence="4" type="ORF">WP8S17C03_06030</name>
</gene>
<dbReference type="NCBIfam" id="NF003967">
    <property type="entry name" value="PRK05461.1"/>
    <property type="match status" value="1"/>
</dbReference>
<reference evidence="6 11" key="4">
    <citation type="submission" date="2023-10" db="EMBL/GenBank/DDBJ databases">
        <title>Pseudomonas otitidis isolated from a paediatric patient with cystic fibrosis in Chile.</title>
        <authorList>
            <person name="Amsteins-Romero L."/>
            <person name="Opazo-Capurro A."/>
            <person name="Matus-Kohler M."/>
            <person name="Gonzalez-Rocha G."/>
        </authorList>
    </citation>
    <scope>NUCLEOTIDE SEQUENCE [LARGE SCALE GENOMIC DNA]</scope>
    <source>
        <strain evidence="6 11">P-714</strain>
    </source>
</reference>
<reference evidence="7 8" key="2">
    <citation type="submission" date="2019-12" db="EMBL/GenBank/DDBJ databases">
        <title>Draft genome sequence of Pseudomonas otitidis recovered from a chicken carcass.</title>
        <authorList>
            <person name="Vieira T.R."/>
            <person name="Oliviera E.F.C."/>
            <person name="Silva N.M.V."/>
            <person name="Sambrano G.E."/>
            <person name="Cibulski S.P."/>
            <person name="Cardoso M.R.I."/>
        </authorList>
    </citation>
    <scope>NUCLEOTIDE SEQUENCE [LARGE SCALE GENOMIC DNA]</scope>
    <source>
        <strain evidence="7 8">25_K</strain>
    </source>
</reference>
<dbReference type="EMBL" id="WTFN01000002">
    <property type="protein sequence ID" value="MWK54626.1"/>
    <property type="molecule type" value="Genomic_DNA"/>
</dbReference>
<evidence type="ECO:0000256" key="2">
    <source>
        <dbReference type="HAMAP-Rule" id="MF_00791"/>
    </source>
</evidence>
<dbReference type="InterPro" id="IPR007474">
    <property type="entry name" value="ApaG_domain"/>
</dbReference>
<accession>A0A1I0SR53</accession>
<dbReference type="EMBL" id="AP022213">
    <property type="protein sequence ID" value="BBT14554.1"/>
    <property type="molecule type" value="Genomic_DNA"/>
</dbReference>